<keyword evidence="3" id="KW-1185">Reference proteome</keyword>
<evidence type="ECO:0000313" key="3">
    <source>
        <dbReference type="Proteomes" id="UP000295124"/>
    </source>
</evidence>
<dbReference type="AlphaFoldDB" id="A0A4R4YSX0"/>
<dbReference type="OrthoDB" id="5116982at2"/>
<dbReference type="Pfam" id="PF10615">
    <property type="entry name" value="DUF2470"/>
    <property type="match status" value="1"/>
</dbReference>
<dbReference type="InterPro" id="IPR019595">
    <property type="entry name" value="DUF2470"/>
</dbReference>
<proteinExistence type="predicted"/>
<dbReference type="RefSeq" id="WP_132175124.1">
    <property type="nucleotide sequence ID" value="NZ_SMKX01000150.1"/>
</dbReference>
<dbReference type="EMBL" id="SMKX01000150">
    <property type="protein sequence ID" value="TDD47494.1"/>
    <property type="molecule type" value="Genomic_DNA"/>
</dbReference>
<comment type="caution">
    <text evidence="2">The sequence shown here is derived from an EMBL/GenBank/DDBJ whole genome shotgun (WGS) entry which is preliminary data.</text>
</comment>
<sequence>MTHPFTPDIIEAVLNHMNADHGGHSLDIVQVLGHQPDATAVELVDLDPAAAVYTAQVAGEPVEVRIPWSEPITERVQFRSEFARMAHEAETQSH</sequence>
<accession>A0A4R4YSX0</accession>
<name>A0A4R4YSX0_9ACTN</name>
<protein>
    <submittedName>
        <fullName evidence="2">DUF2470 domain-containing protein</fullName>
    </submittedName>
</protein>
<evidence type="ECO:0000259" key="1">
    <source>
        <dbReference type="Pfam" id="PF10615"/>
    </source>
</evidence>
<organism evidence="2 3">
    <name type="scientific">Kribbella antibiotica</name>
    <dbReference type="NCBI Taxonomy" id="190195"/>
    <lineage>
        <taxon>Bacteria</taxon>
        <taxon>Bacillati</taxon>
        <taxon>Actinomycetota</taxon>
        <taxon>Actinomycetes</taxon>
        <taxon>Propionibacteriales</taxon>
        <taxon>Kribbellaceae</taxon>
        <taxon>Kribbella</taxon>
    </lineage>
</organism>
<feature type="domain" description="DUF2470" evidence="1">
    <location>
        <begin position="12"/>
        <end position="85"/>
    </location>
</feature>
<dbReference type="Gene3D" id="3.20.180.10">
    <property type="entry name" value="PNP-oxidase-like"/>
    <property type="match status" value="1"/>
</dbReference>
<gene>
    <name evidence="2" type="ORF">E1263_34370</name>
</gene>
<dbReference type="Proteomes" id="UP000295124">
    <property type="component" value="Unassembled WGS sequence"/>
</dbReference>
<dbReference type="InterPro" id="IPR037119">
    <property type="entry name" value="Haem_oxidase_HugZ-like_sf"/>
</dbReference>
<evidence type="ECO:0000313" key="2">
    <source>
        <dbReference type="EMBL" id="TDD47494.1"/>
    </source>
</evidence>
<reference evidence="2 3" key="1">
    <citation type="submission" date="2019-03" db="EMBL/GenBank/DDBJ databases">
        <title>Draft genome sequences of novel Actinobacteria.</title>
        <authorList>
            <person name="Sahin N."/>
            <person name="Ay H."/>
            <person name="Saygin H."/>
        </authorList>
    </citation>
    <scope>NUCLEOTIDE SEQUENCE [LARGE SCALE GENOMIC DNA]</scope>
    <source>
        <strain evidence="2 3">JCM 13523</strain>
    </source>
</reference>